<dbReference type="AlphaFoldDB" id="A0AAU8DNG6"/>
<gene>
    <name evidence="5" type="ORF">ABLG96_17000</name>
</gene>
<evidence type="ECO:0000256" key="4">
    <source>
        <dbReference type="ARBA" id="ARBA00023136"/>
    </source>
</evidence>
<name>A0AAU8DNG6_9ACTN</name>
<dbReference type="Gene3D" id="1.10.3630.10">
    <property type="entry name" value="yeast vps74-n-term truncation variant domain like"/>
    <property type="match status" value="1"/>
</dbReference>
<evidence type="ECO:0000256" key="3">
    <source>
        <dbReference type="ARBA" id="ARBA00023121"/>
    </source>
</evidence>
<dbReference type="Pfam" id="PF05719">
    <property type="entry name" value="GPP34"/>
    <property type="match status" value="1"/>
</dbReference>
<comment type="subcellular location">
    <subcellularLocation>
        <location evidence="1">Golgi apparatus membrane</location>
        <topology evidence="1">Peripheral membrane protein</topology>
        <orientation evidence="1">Cytoplasmic side</orientation>
    </subcellularLocation>
</comment>
<keyword evidence="2" id="KW-0333">Golgi apparatus</keyword>
<evidence type="ECO:0000256" key="1">
    <source>
        <dbReference type="ARBA" id="ARBA00004255"/>
    </source>
</evidence>
<dbReference type="RefSeq" id="WP_353648511.1">
    <property type="nucleotide sequence ID" value="NZ_CP159218.1"/>
</dbReference>
<dbReference type="InterPro" id="IPR038261">
    <property type="entry name" value="GPP34-like_sf"/>
</dbReference>
<protein>
    <submittedName>
        <fullName evidence="5">GPP34 family phosphoprotein</fullName>
    </submittedName>
</protein>
<dbReference type="GO" id="GO:0005737">
    <property type="term" value="C:cytoplasm"/>
    <property type="evidence" value="ECO:0007669"/>
    <property type="project" value="UniProtKB-ARBA"/>
</dbReference>
<dbReference type="GO" id="GO:0012505">
    <property type="term" value="C:endomembrane system"/>
    <property type="evidence" value="ECO:0007669"/>
    <property type="project" value="UniProtKB-ARBA"/>
</dbReference>
<proteinExistence type="predicted"/>
<keyword evidence="3" id="KW-0446">Lipid-binding</keyword>
<dbReference type="GO" id="GO:0070273">
    <property type="term" value="F:phosphatidylinositol-4-phosphate binding"/>
    <property type="evidence" value="ECO:0007669"/>
    <property type="project" value="InterPro"/>
</dbReference>
<dbReference type="InterPro" id="IPR008628">
    <property type="entry name" value="GPP34-like"/>
</dbReference>
<evidence type="ECO:0000256" key="2">
    <source>
        <dbReference type="ARBA" id="ARBA00023034"/>
    </source>
</evidence>
<dbReference type="EMBL" id="CP159218">
    <property type="protein sequence ID" value="XCG62896.1"/>
    <property type="molecule type" value="Genomic_DNA"/>
</dbReference>
<reference evidence="5" key="1">
    <citation type="submission" date="2024-05" db="EMBL/GenBank/DDBJ databases">
        <authorList>
            <person name="Cai S.Y."/>
            <person name="Jin L.M."/>
            <person name="Li H.R."/>
        </authorList>
    </citation>
    <scope>NUCLEOTIDE SEQUENCE</scope>
    <source>
        <strain evidence="5">A5-74</strain>
    </source>
</reference>
<evidence type="ECO:0000313" key="5">
    <source>
        <dbReference type="EMBL" id="XCG62896.1"/>
    </source>
</evidence>
<keyword evidence="4" id="KW-0472">Membrane</keyword>
<sequence length="223" mass="23631">MDLIAEDLMLLMLDEEEGRPTVGGPQFTHSLAGALLVELSLQGLVESDSPPEKQAKGKGKIHAIGAALADPILALAWNAFSDKPRGASAVIQAIDSKIKEPLLERLVAKGWVREERSKILGIFPSTKFPEADPRHEAELRGRIAGVLDGTDPDPRSAVLISLLSAADGLKALFPDADRKQLKARAAEVSDGEWAGAAVRQAVQAVNAAVMTAVMVPVFISTTS</sequence>
<accession>A0AAU8DNG6</accession>
<organism evidence="5">
    <name type="scientific">Nakamurella sp. A5-74</name>
    <dbReference type="NCBI Taxonomy" id="3158264"/>
    <lineage>
        <taxon>Bacteria</taxon>
        <taxon>Bacillati</taxon>
        <taxon>Actinomycetota</taxon>
        <taxon>Actinomycetes</taxon>
        <taxon>Nakamurellales</taxon>
        <taxon>Nakamurellaceae</taxon>
        <taxon>Nakamurella</taxon>
    </lineage>
</organism>